<reference evidence="4 5" key="1">
    <citation type="journal article" date="2023" name="Sci. Data">
        <title>Genome assembly of the Korean intertidal mud-creeper Batillaria attramentaria.</title>
        <authorList>
            <person name="Patra A.K."/>
            <person name="Ho P.T."/>
            <person name="Jun S."/>
            <person name="Lee S.J."/>
            <person name="Kim Y."/>
            <person name="Won Y.J."/>
        </authorList>
    </citation>
    <scope>NUCLEOTIDE SEQUENCE [LARGE SCALE GENOMIC DNA]</scope>
    <source>
        <strain evidence="4">Wonlab-2016</strain>
    </source>
</reference>
<feature type="transmembrane region" description="Helical" evidence="2">
    <location>
        <begin position="160"/>
        <end position="183"/>
    </location>
</feature>
<accession>A0ABD0JTK7</accession>
<dbReference type="EMBL" id="JACVVK020000336">
    <property type="protein sequence ID" value="KAK7478005.1"/>
    <property type="molecule type" value="Genomic_DNA"/>
</dbReference>
<evidence type="ECO:0000313" key="5">
    <source>
        <dbReference type="Proteomes" id="UP001519460"/>
    </source>
</evidence>
<evidence type="ECO:0000256" key="2">
    <source>
        <dbReference type="SAM" id="Phobius"/>
    </source>
</evidence>
<keyword evidence="5" id="KW-1185">Reference proteome</keyword>
<organism evidence="4 5">
    <name type="scientific">Batillaria attramentaria</name>
    <dbReference type="NCBI Taxonomy" id="370345"/>
    <lineage>
        <taxon>Eukaryota</taxon>
        <taxon>Metazoa</taxon>
        <taxon>Spiralia</taxon>
        <taxon>Lophotrochozoa</taxon>
        <taxon>Mollusca</taxon>
        <taxon>Gastropoda</taxon>
        <taxon>Caenogastropoda</taxon>
        <taxon>Sorbeoconcha</taxon>
        <taxon>Cerithioidea</taxon>
        <taxon>Batillariidae</taxon>
        <taxon>Batillaria</taxon>
    </lineage>
</organism>
<evidence type="ECO:0000256" key="3">
    <source>
        <dbReference type="SAM" id="SignalP"/>
    </source>
</evidence>
<feature type="chain" id="PRO_5044872786" description="Immunoglobulin subtype domain-containing protein" evidence="3">
    <location>
        <begin position="20"/>
        <end position="356"/>
    </location>
</feature>
<keyword evidence="2" id="KW-0812">Transmembrane</keyword>
<dbReference type="Proteomes" id="UP001519460">
    <property type="component" value="Unassembled WGS sequence"/>
</dbReference>
<name>A0ABD0JTK7_9CAEN</name>
<feature type="region of interest" description="Disordered" evidence="1">
    <location>
        <begin position="331"/>
        <end position="356"/>
    </location>
</feature>
<evidence type="ECO:0008006" key="6">
    <source>
        <dbReference type="Google" id="ProtNLM"/>
    </source>
</evidence>
<proteinExistence type="predicted"/>
<comment type="caution">
    <text evidence="4">The sequence shown here is derived from an EMBL/GenBank/DDBJ whole genome shotgun (WGS) entry which is preliminary data.</text>
</comment>
<protein>
    <recommendedName>
        <fullName evidence="6">Immunoglobulin subtype domain-containing protein</fullName>
    </recommendedName>
</protein>
<feature type="compositionally biased region" description="Polar residues" evidence="1">
    <location>
        <begin position="339"/>
        <end position="356"/>
    </location>
</feature>
<gene>
    <name evidence="4" type="ORF">BaRGS_00030763</name>
</gene>
<evidence type="ECO:0000313" key="4">
    <source>
        <dbReference type="EMBL" id="KAK7478005.1"/>
    </source>
</evidence>
<feature type="signal peptide" evidence="3">
    <location>
        <begin position="1"/>
        <end position="19"/>
    </location>
</feature>
<keyword evidence="2" id="KW-1133">Transmembrane helix</keyword>
<evidence type="ECO:0000256" key="1">
    <source>
        <dbReference type="SAM" id="MobiDB-lite"/>
    </source>
</evidence>
<sequence length="356" mass="38780">MVRKLLVALLLVLISPMQAQVLKALCQDITAVVGKSANITCTFSETVSRAERPFLVMKVPLDSKDFPDDVVDCTNGHCAVSEGYSYTERAGSQQVIEIPSAEKSFQGRYQCQYGTHEPQNLKSCTLLVQEANLETDGETQENNVLVTTEGPSGDSEGNGFLVAVMISTVLLVVAILVISLLLWRRQRLKRSQRLAKENNDFVDITASDTPLKPIHACTFTIHGGDGSCVDHCQKHAGTEEEKGGTESEAVSWLNSAHQNPRFRSGFTAGQANEEQYTLLTSDTRTDNCQEHFRTKEESSVDGFPDNKCSIPATPPAYSAGIADNPQQKVDIATDEDSSRNSACVSSPVESRCQSQA</sequence>
<keyword evidence="2" id="KW-0472">Membrane</keyword>
<dbReference type="AlphaFoldDB" id="A0ABD0JTK7"/>
<keyword evidence="3" id="KW-0732">Signal</keyword>